<sequence>MPRRKLLQVAADSSDDSDVEVDVVEISDGGSNPARGPFPSKGPSSSPQKNQTASKGKRRSTRLSAGNVSEDNKQGCIVCNSLHNEDDILQCLNCSTLGHRSCLSLANENCPRLDSSLWHCRACKTCYVCKMVECEMELETCESCDRAFHSACIPHSQSVIKQSLPTICPECESLNNPDDCVVLLPDTQTPDVKRKRGRPRKIHMLEKPFIENKVESFPLTPSATVGDDTKERRSAKRVKKCPTSGCDGLGHMTGKFEMHHTLSGCPKYHNMTPQECKERADEKKKELAVSPDSKKLKTSTSPEENQPPKKTLRNKVQLSFMPEKIRVAVTSKEITPEELGLQKSSGRKISTLSSKNHLDISRYPCEKEVSGKAIIDQLDQETLKEIASEGDLKLFKEAWTKALEANEEEVLPLNGRSGSRCIEFGSYEVDTWYSSPFPEEFQRLRKIYICEFCLKYMRSRTVLRRHVAKCNIRHPPGIEIYRKNDLSIFEVDGKNHKVYCQNLCLLAKLFLNHKTLYYDVEPFLFYVMTAVDSVGCHMIGYFSKEKKSFLNYNVSCILTLPMYMKQGYGKMLIDFSYLLSKVEGKVGSPEKPLSDLGLISYRSYWKSILLKYLKNFGFDRISIKDISQETALHPSDVISTLQYMGILKYWKGKHVILRATDLFDDYERKALTRPASYQEIDPACLSWAPKTSEDTKM</sequence>
<dbReference type="SUPFAM" id="SSF57903">
    <property type="entry name" value="FYVE/PHD zinc finger"/>
    <property type="match status" value="1"/>
</dbReference>
<dbReference type="FunFam" id="1.10.10.10:FF:000022">
    <property type="entry name" value="Histone acetyltransferase"/>
    <property type="match status" value="1"/>
</dbReference>
<keyword evidence="20" id="KW-1185">Reference proteome</keyword>
<feature type="compositionally biased region" description="Basic and acidic residues" evidence="16">
    <location>
        <begin position="276"/>
        <end position="295"/>
    </location>
</feature>
<dbReference type="InterPro" id="IPR036060">
    <property type="entry name" value="Znf_C2H2C_sf"/>
</dbReference>
<dbReference type="Gene3D" id="1.10.10.10">
    <property type="entry name" value="Winged helix-like DNA-binding domain superfamily/Winged helix DNA-binding domain"/>
    <property type="match status" value="1"/>
</dbReference>
<keyword evidence="9" id="KW-0007">Acetylation</keyword>
<evidence type="ECO:0000256" key="11">
    <source>
        <dbReference type="ARBA" id="ARBA00023163"/>
    </source>
</evidence>
<dbReference type="EC" id="2.3.1.48" evidence="3 15"/>
<dbReference type="EMBL" id="LSMT01000111">
    <property type="protein sequence ID" value="PFX27095.1"/>
    <property type="molecule type" value="Genomic_DNA"/>
</dbReference>
<dbReference type="InterPro" id="IPR019787">
    <property type="entry name" value="Znf_PHD-finger"/>
</dbReference>
<protein>
    <recommendedName>
        <fullName evidence="3 15">Histone acetyltransferase</fullName>
        <ecNumber evidence="3 15">2.3.1.48</ecNumber>
    </recommendedName>
</protein>
<dbReference type="InterPro" id="IPR036388">
    <property type="entry name" value="WH-like_DNA-bd_sf"/>
</dbReference>
<evidence type="ECO:0000256" key="4">
    <source>
        <dbReference type="ARBA" id="ARBA00022679"/>
    </source>
</evidence>
<keyword evidence="4 19" id="KW-0808">Transferase</keyword>
<keyword evidence="5" id="KW-0479">Metal-binding</keyword>
<dbReference type="STRING" id="50429.A0A2B4SF75"/>
<dbReference type="GO" id="GO:0010485">
    <property type="term" value="F:histone H4 acetyltransferase activity"/>
    <property type="evidence" value="ECO:0007669"/>
    <property type="project" value="TreeGrafter"/>
</dbReference>
<dbReference type="GO" id="GO:0036409">
    <property type="term" value="C:histone H3-K14 acetyltransferase complex"/>
    <property type="evidence" value="ECO:0007669"/>
    <property type="project" value="TreeGrafter"/>
</dbReference>
<evidence type="ECO:0000256" key="16">
    <source>
        <dbReference type="SAM" id="MobiDB-lite"/>
    </source>
</evidence>
<feature type="compositionally biased region" description="Low complexity" evidence="16">
    <location>
        <begin position="37"/>
        <end position="47"/>
    </location>
</feature>
<dbReference type="InterPro" id="IPR011011">
    <property type="entry name" value="Znf_FYVE_PHD"/>
</dbReference>
<dbReference type="PANTHER" id="PTHR10615">
    <property type="entry name" value="HISTONE ACETYLTRANSFERASE"/>
    <property type="match status" value="1"/>
</dbReference>
<name>A0A2B4SF75_STYPI</name>
<evidence type="ECO:0000256" key="3">
    <source>
        <dbReference type="ARBA" id="ARBA00013184"/>
    </source>
</evidence>
<keyword evidence="8" id="KW-0156">Chromatin regulator</keyword>
<evidence type="ECO:0000256" key="6">
    <source>
        <dbReference type="ARBA" id="ARBA00022771"/>
    </source>
</evidence>
<dbReference type="SMART" id="SM00249">
    <property type="entry name" value="PHD"/>
    <property type="match status" value="2"/>
</dbReference>
<dbReference type="GO" id="GO:0040029">
    <property type="term" value="P:epigenetic regulation of gene expression"/>
    <property type="evidence" value="ECO:0007669"/>
    <property type="project" value="UniProtKB-ARBA"/>
</dbReference>
<dbReference type="GO" id="GO:0008270">
    <property type="term" value="F:zinc ion binding"/>
    <property type="evidence" value="ECO:0007669"/>
    <property type="project" value="UniProtKB-KW"/>
</dbReference>
<comment type="subcellular location">
    <subcellularLocation>
        <location evidence="1 15">Nucleus</location>
    </subcellularLocation>
</comment>
<dbReference type="PROSITE" id="PS50016">
    <property type="entry name" value="ZF_PHD_2"/>
    <property type="match status" value="1"/>
</dbReference>
<dbReference type="InterPro" id="IPR002717">
    <property type="entry name" value="HAT_MYST-type"/>
</dbReference>
<dbReference type="Proteomes" id="UP000225706">
    <property type="component" value="Unassembled WGS sequence"/>
</dbReference>
<dbReference type="Gene3D" id="3.40.630.30">
    <property type="match status" value="1"/>
</dbReference>
<proteinExistence type="inferred from homology"/>
<comment type="similarity">
    <text evidence="2 15">Belongs to the MYST (SAS/MOZ) family.</text>
</comment>
<evidence type="ECO:0000256" key="5">
    <source>
        <dbReference type="ARBA" id="ARBA00022723"/>
    </source>
</evidence>
<keyword evidence="6 14" id="KW-0863">Zinc-finger</keyword>
<dbReference type="GO" id="GO:0003682">
    <property type="term" value="F:chromatin binding"/>
    <property type="evidence" value="ECO:0007669"/>
    <property type="project" value="TreeGrafter"/>
</dbReference>
<dbReference type="SUPFAM" id="SSF103637">
    <property type="entry name" value="CCHHC domain"/>
    <property type="match status" value="1"/>
</dbReference>
<feature type="domain" description="MYST-type HAT" evidence="18">
    <location>
        <begin position="414"/>
        <end position="689"/>
    </location>
</feature>
<accession>A0A2B4SF75</accession>
<keyword evidence="10" id="KW-0805">Transcription regulation</keyword>
<feature type="region of interest" description="Disordered" evidence="16">
    <location>
        <begin position="221"/>
        <end position="242"/>
    </location>
</feature>
<dbReference type="InterPro" id="IPR002515">
    <property type="entry name" value="Znf_C2H2C"/>
</dbReference>
<dbReference type="AlphaFoldDB" id="A0A2B4SF75"/>
<dbReference type="PROSITE" id="PS51726">
    <property type="entry name" value="MYST_HAT"/>
    <property type="match status" value="1"/>
</dbReference>
<dbReference type="InterPro" id="IPR040706">
    <property type="entry name" value="Zf-MYST"/>
</dbReference>
<evidence type="ECO:0000256" key="2">
    <source>
        <dbReference type="ARBA" id="ARBA00010107"/>
    </source>
</evidence>
<evidence type="ECO:0000256" key="10">
    <source>
        <dbReference type="ARBA" id="ARBA00023015"/>
    </source>
</evidence>
<dbReference type="GO" id="GO:0006357">
    <property type="term" value="P:regulation of transcription by RNA polymerase II"/>
    <property type="evidence" value="ECO:0007669"/>
    <property type="project" value="TreeGrafter"/>
</dbReference>
<evidence type="ECO:0000256" key="13">
    <source>
        <dbReference type="PIRSR" id="PIRSR602717-51"/>
    </source>
</evidence>
<keyword evidence="11" id="KW-0804">Transcription</keyword>
<feature type="compositionally biased region" description="Acidic residues" evidence="16">
    <location>
        <begin position="13"/>
        <end position="25"/>
    </location>
</feature>
<feature type="active site" description="Proton donor/acceptor" evidence="13">
    <location>
        <position position="590"/>
    </location>
</feature>
<dbReference type="Pfam" id="PF17772">
    <property type="entry name" value="zf-MYST"/>
    <property type="match status" value="1"/>
</dbReference>
<evidence type="ECO:0000313" key="19">
    <source>
        <dbReference type="EMBL" id="PFX27095.1"/>
    </source>
</evidence>
<dbReference type="GO" id="GO:0010484">
    <property type="term" value="F:histone H3 acetyltransferase activity"/>
    <property type="evidence" value="ECO:0007669"/>
    <property type="project" value="TreeGrafter"/>
</dbReference>
<evidence type="ECO:0000256" key="8">
    <source>
        <dbReference type="ARBA" id="ARBA00022853"/>
    </source>
</evidence>
<evidence type="ECO:0000256" key="9">
    <source>
        <dbReference type="ARBA" id="ARBA00022990"/>
    </source>
</evidence>
<dbReference type="InterPro" id="IPR001965">
    <property type="entry name" value="Znf_PHD"/>
</dbReference>
<dbReference type="Gene3D" id="4.10.320.30">
    <property type="match status" value="1"/>
</dbReference>
<organism evidence="19 20">
    <name type="scientific">Stylophora pistillata</name>
    <name type="common">Smooth cauliflower coral</name>
    <dbReference type="NCBI Taxonomy" id="50429"/>
    <lineage>
        <taxon>Eukaryota</taxon>
        <taxon>Metazoa</taxon>
        <taxon>Cnidaria</taxon>
        <taxon>Anthozoa</taxon>
        <taxon>Hexacorallia</taxon>
        <taxon>Scleractinia</taxon>
        <taxon>Astrocoeniina</taxon>
        <taxon>Pocilloporidae</taxon>
        <taxon>Stylophora</taxon>
    </lineage>
</organism>
<dbReference type="Pfam" id="PF01853">
    <property type="entry name" value="MOZ_SAS"/>
    <property type="match status" value="1"/>
</dbReference>
<dbReference type="GO" id="GO:0003712">
    <property type="term" value="F:transcription coregulator activity"/>
    <property type="evidence" value="ECO:0007669"/>
    <property type="project" value="TreeGrafter"/>
</dbReference>
<feature type="region of interest" description="Disordered" evidence="16">
    <location>
        <begin position="276"/>
        <end position="312"/>
    </location>
</feature>
<gene>
    <name evidence="19" type="primary">KAT7</name>
    <name evidence="19" type="ORF">AWC38_SpisGene8216</name>
</gene>
<evidence type="ECO:0000259" key="18">
    <source>
        <dbReference type="PROSITE" id="PS51726"/>
    </source>
</evidence>
<dbReference type="CDD" id="cd15489">
    <property type="entry name" value="PHD_SF"/>
    <property type="match status" value="2"/>
</dbReference>
<evidence type="ECO:0000256" key="1">
    <source>
        <dbReference type="ARBA" id="ARBA00004123"/>
    </source>
</evidence>
<dbReference type="PANTHER" id="PTHR10615:SF161">
    <property type="entry name" value="HISTONE ACETYLTRANSFERASE KAT7"/>
    <property type="match status" value="1"/>
</dbReference>
<dbReference type="Gene3D" id="3.30.60.60">
    <property type="entry name" value="N-acetyl transferase-like"/>
    <property type="match status" value="1"/>
</dbReference>
<dbReference type="PROSITE" id="PS51802">
    <property type="entry name" value="ZF_CCHHC"/>
    <property type="match status" value="1"/>
</dbReference>
<comment type="catalytic activity">
    <reaction evidence="15">
        <text>L-lysyl-[protein] + acetyl-CoA = N(6)-acetyl-L-lysyl-[protein] + CoA + H(+)</text>
        <dbReference type="Rhea" id="RHEA:45948"/>
        <dbReference type="Rhea" id="RHEA-COMP:9752"/>
        <dbReference type="Rhea" id="RHEA-COMP:10731"/>
        <dbReference type="ChEBI" id="CHEBI:15378"/>
        <dbReference type="ChEBI" id="CHEBI:29969"/>
        <dbReference type="ChEBI" id="CHEBI:57287"/>
        <dbReference type="ChEBI" id="CHEBI:57288"/>
        <dbReference type="ChEBI" id="CHEBI:61930"/>
        <dbReference type="EC" id="2.3.1.48"/>
    </reaction>
</comment>
<evidence type="ECO:0000256" key="15">
    <source>
        <dbReference type="RuleBase" id="RU361211"/>
    </source>
</evidence>
<keyword evidence="7" id="KW-0862">Zinc</keyword>
<dbReference type="InterPro" id="IPR050603">
    <property type="entry name" value="MYST_HAT"/>
</dbReference>
<dbReference type="Gene3D" id="3.30.40.10">
    <property type="entry name" value="Zinc/RING finger domain, C3HC4 (zinc finger)"/>
    <property type="match status" value="1"/>
</dbReference>
<dbReference type="OrthoDB" id="787137at2759"/>
<dbReference type="InterPro" id="IPR013083">
    <property type="entry name" value="Znf_RING/FYVE/PHD"/>
</dbReference>
<keyword evidence="12 15" id="KW-0539">Nucleus</keyword>
<evidence type="ECO:0000256" key="7">
    <source>
        <dbReference type="ARBA" id="ARBA00022833"/>
    </source>
</evidence>
<dbReference type="InterPro" id="IPR016181">
    <property type="entry name" value="Acyl_CoA_acyltransferase"/>
</dbReference>
<dbReference type="FunFam" id="3.40.630.30:FF:000001">
    <property type="entry name" value="Histone acetyltransferase"/>
    <property type="match status" value="1"/>
</dbReference>
<evidence type="ECO:0000256" key="12">
    <source>
        <dbReference type="ARBA" id="ARBA00023242"/>
    </source>
</evidence>
<dbReference type="SUPFAM" id="SSF55729">
    <property type="entry name" value="Acyl-CoA N-acyltransferases (Nat)"/>
    <property type="match status" value="1"/>
</dbReference>
<comment type="caution">
    <text evidence="19">The sequence shown here is derived from an EMBL/GenBank/DDBJ whole genome shotgun (WGS) entry which is preliminary data.</text>
</comment>
<evidence type="ECO:0000256" key="14">
    <source>
        <dbReference type="PROSITE-ProRule" id="PRU00146"/>
    </source>
</evidence>
<dbReference type="FunFam" id="3.30.60.60:FF:000001">
    <property type="entry name" value="Histone acetyltransferase"/>
    <property type="match status" value="1"/>
</dbReference>
<dbReference type="Pfam" id="PF01530">
    <property type="entry name" value="zf-C2HC"/>
    <property type="match status" value="1"/>
</dbReference>
<evidence type="ECO:0000313" key="20">
    <source>
        <dbReference type="Proteomes" id="UP000225706"/>
    </source>
</evidence>
<evidence type="ECO:0000259" key="17">
    <source>
        <dbReference type="PROSITE" id="PS50016"/>
    </source>
</evidence>
<reference evidence="20" key="1">
    <citation type="journal article" date="2017" name="bioRxiv">
        <title>Comparative analysis of the genomes of Stylophora pistillata and Acropora digitifera provides evidence for extensive differences between species of corals.</title>
        <authorList>
            <person name="Voolstra C.R."/>
            <person name="Li Y."/>
            <person name="Liew Y.J."/>
            <person name="Baumgarten S."/>
            <person name="Zoccola D."/>
            <person name="Flot J.-F."/>
            <person name="Tambutte S."/>
            <person name="Allemand D."/>
            <person name="Aranda M."/>
        </authorList>
    </citation>
    <scope>NUCLEOTIDE SEQUENCE [LARGE SCALE GENOMIC DNA]</scope>
</reference>
<feature type="region of interest" description="Disordered" evidence="16">
    <location>
        <begin position="1"/>
        <end position="67"/>
    </location>
</feature>
<feature type="domain" description="PHD-type" evidence="17">
    <location>
        <begin position="73"/>
        <end position="126"/>
    </location>
</feature>